<dbReference type="STRING" id="714943.Mucpa_6284"/>
<keyword evidence="2" id="KW-0472">Membrane</keyword>
<dbReference type="InterPro" id="IPR011990">
    <property type="entry name" value="TPR-like_helical_dom_sf"/>
</dbReference>
<dbReference type="HOGENOM" id="CLU_1097609_0_0_10"/>
<proteinExistence type="predicted"/>
<organism evidence="3 4">
    <name type="scientific">Mucilaginibacter paludis DSM 18603</name>
    <dbReference type="NCBI Taxonomy" id="714943"/>
    <lineage>
        <taxon>Bacteria</taxon>
        <taxon>Pseudomonadati</taxon>
        <taxon>Bacteroidota</taxon>
        <taxon>Sphingobacteriia</taxon>
        <taxon>Sphingobacteriales</taxon>
        <taxon>Sphingobacteriaceae</taxon>
        <taxon>Mucilaginibacter</taxon>
    </lineage>
</organism>
<reference evidence="3" key="1">
    <citation type="submission" date="2011-09" db="EMBL/GenBank/DDBJ databases">
        <title>The permanent draft genome of Mucilaginibacter paludis DSM 18603.</title>
        <authorList>
            <consortium name="US DOE Joint Genome Institute (JGI-PGF)"/>
            <person name="Lucas S."/>
            <person name="Han J."/>
            <person name="Lapidus A."/>
            <person name="Bruce D."/>
            <person name="Goodwin L."/>
            <person name="Pitluck S."/>
            <person name="Peters L."/>
            <person name="Kyrpides N."/>
            <person name="Mavromatis K."/>
            <person name="Ivanova N."/>
            <person name="Mikhailova N."/>
            <person name="Held B."/>
            <person name="Detter J.C."/>
            <person name="Tapia R."/>
            <person name="Han C."/>
            <person name="Land M."/>
            <person name="Hauser L."/>
            <person name="Markowitz V."/>
            <person name="Cheng J.-F."/>
            <person name="Hugenholtz P."/>
            <person name="Woyke T."/>
            <person name="Wu D."/>
            <person name="Tindall B."/>
            <person name="Brambilla E."/>
            <person name="Klenk H.-P."/>
            <person name="Eisen J.A."/>
        </authorList>
    </citation>
    <scope>NUCLEOTIDE SEQUENCE [LARGE SCALE GENOMIC DNA]</scope>
    <source>
        <strain evidence="3">DSM 18603</strain>
    </source>
</reference>
<protein>
    <submittedName>
        <fullName evidence="3">Uncharacterized protein</fullName>
    </submittedName>
</protein>
<keyword evidence="4" id="KW-1185">Reference proteome</keyword>
<dbReference type="SUPFAM" id="SSF48452">
    <property type="entry name" value="TPR-like"/>
    <property type="match status" value="1"/>
</dbReference>
<sequence length="253" mass="28552">MSGKLSAINLIKDSLTRQQFIKSQTVKADTLNQIALTLATPGARSADLNEAINYIMEGLHIYSKFRDSTGLRETFDHLALVYHLQKKYVQAKWFYIQSNSLSRDMRDTLNIIHSLLNLSAVKTDIKDYPMAQRDLRDALSLAGTIPGIDLQVEVQNSIARFYTKKGNADKAAAALYRIAFLTDSVSQAKQMALNQQQQKAKELADKQKQLILQQKQFTEQKLTKEKNGITTIAVMIIALLAVVCFIVLFKRKQ</sequence>
<keyword evidence="1" id="KW-0175">Coiled coil</keyword>
<dbReference type="Proteomes" id="UP000002774">
    <property type="component" value="Chromosome"/>
</dbReference>
<dbReference type="EMBL" id="CM001403">
    <property type="protein sequence ID" value="EHQ30340.1"/>
    <property type="molecule type" value="Genomic_DNA"/>
</dbReference>
<keyword evidence="2" id="KW-0812">Transmembrane</keyword>
<dbReference type="AlphaFoldDB" id="H1Y3S8"/>
<evidence type="ECO:0000313" key="3">
    <source>
        <dbReference type="EMBL" id="EHQ30340.1"/>
    </source>
</evidence>
<evidence type="ECO:0000313" key="4">
    <source>
        <dbReference type="Proteomes" id="UP000002774"/>
    </source>
</evidence>
<evidence type="ECO:0000256" key="2">
    <source>
        <dbReference type="SAM" id="Phobius"/>
    </source>
</evidence>
<dbReference type="eggNOG" id="ENOG502ZNN2">
    <property type="taxonomic scope" value="Bacteria"/>
</dbReference>
<evidence type="ECO:0000256" key="1">
    <source>
        <dbReference type="SAM" id="Coils"/>
    </source>
</evidence>
<accession>H1Y3S8</accession>
<gene>
    <name evidence="3" type="ORF">Mucpa_6284</name>
</gene>
<name>H1Y3S8_9SPHI</name>
<feature type="coiled-coil region" evidence="1">
    <location>
        <begin position="186"/>
        <end position="213"/>
    </location>
</feature>
<dbReference type="Gene3D" id="1.25.40.10">
    <property type="entry name" value="Tetratricopeptide repeat domain"/>
    <property type="match status" value="1"/>
</dbReference>
<keyword evidence="2" id="KW-1133">Transmembrane helix</keyword>
<feature type="transmembrane region" description="Helical" evidence="2">
    <location>
        <begin position="228"/>
        <end position="249"/>
    </location>
</feature>